<dbReference type="AlphaFoldDB" id="B3RQ59"/>
<dbReference type="GeneID" id="6751346"/>
<organism evidence="2 3">
    <name type="scientific">Trichoplax adhaerens</name>
    <name type="common">Trichoplax reptans</name>
    <dbReference type="NCBI Taxonomy" id="10228"/>
    <lineage>
        <taxon>Eukaryota</taxon>
        <taxon>Metazoa</taxon>
        <taxon>Placozoa</taxon>
        <taxon>Uniplacotomia</taxon>
        <taxon>Trichoplacea</taxon>
        <taxon>Trichoplacidae</taxon>
        <taxon>Trichoplax</taxon>
    </lineage>
</organism>
<protein>
    <submittedName>
        <fullName evidence="2">Uncharacterized protein</fullName>
    </submittedName>
</protein>
<sequence>MNSYVGAEPARTQQEYLALLSKIGKLGFFASELRERLSPYFFSPKTYKSCTQLIHSFKESLDAIAPEKIDTIVAVGKGFFTCRCLLSNLNSMKVPIQYGVGADDGPRPPKESQEMASLNPMYNSQ</sequence>
<dbReference type="RefSeq" id="XP_002109598.1">
    <property type="nucleotide sequence ID" value="XM_002109562.1"/>
</dbReference>
<evidence type="ECO:0000313" key="3">
    <source>
        <dbReference type="Proteomes" id="UP000009022"/>
    </source>
</evidence>
<dbReference type="PhylomeDB" id="B3RQ59"/>
<evidence type="ECO:0000256" key="1">
    <source>
        <dbReference type="SAM" id="MobiDB-lite"/>
    </source>
</evidence>
<dbReference type="EMBL" id="DS985242">
    <property type="protein sequence ID" value="EDV27764.1"/>
    <property type="molecule type" value="Genomic_DNA"/>
</dbReference>
<dbReference type="KEGG" id="tad:TRIADDRAFT_53786"/>
<name>B3RQ59_TRIAD</name>
<reference evidence="2 3" key="1">
    <citation type="journal article" date="2008" name="Nature">
        <title>The Trichoplax genome and the nature of placozoans.</title>
        <authorList>
            <person name="Srivastava M."/>
            <person name="Begovic E."/>
            <person name="Chapman J."/>
            <person name="Putnam N.H."/>
            <person name="Hellsten U."/>
            <person name="Kawashima T."/>
            <person name="Kuo A."/>
            <person name="Mitros T."/>
            <person name="Salamov A."/>
            <person name="Carpenter M.L."/>
            <person name="Signorovitch A.Y."/>
            <person name="Moreno M.A."/>
            <person name="Kamm K."/>
            <person name="Grimwood J."/>
            <person name="Schmutz J."/>
            <person name="Shapiro H."/>
            <person name="Grigoriev I.V."/>
            <person name="Buss L.W."/>
            <person name="Schierwater B."/>
            <person name="Dellaporta S.L."/>
            <person name="Rokhsar D.S."/>
        </authorList>
    </citation>
    <scope>NUCLEOTIDE SEQUENCE [LARGE SCALE GENOMIC DNA]</scope>
    <source>
        <strain evidence="2 3">Grell-BS-1999</strain>
    </source>
</reference>
<feature type="compositionally biased region" description="Basic and acidic residues" evidence="1">
    <location>
        <begin position="104"/>
        <end position="113"/>
    </location>
</feature>
<dbReference type="InParanoid" id="B3RQ59"/>
<keyword evidence="3" id="KW-1185">Reference proteome</keyword>
<dbReference type="Proteomes" id="UP000009022">
    <property type="component" value="Unassembled WGS sequence"/>
</dbReference>
<dbReference type="HOGENOM" id="CLU_1995532_0_0_1"/>
<dbReference type="CTD" id="6751346"/>
<evidence type="ECO:0000313" key="2">
    <source>
        <dbReference type="EMBL" id="EDV27764.1"/>
    </source>
</evidence>
<feature type="region of interest" description="Disordered" evidence="1">
    <location>
        <begin position="100"/>
        <end position="125"/>
    </location>
</feature>
<feature type="compositionally biased region" description="Polar residues" evidence="1">
    <location>
        <begin position="114"/>
        <end position="125"/>
    </location>
</feature>
<proteinExistence type="predicted"/>
<gene>
    <name evidence="2" type="ORF">TRIADDRAFT_53786</name>
</gene>
<accession>B3RQ59</accession>